<dbReference type="Pfam" id="PF04051">
    <property type="entry name" value="TRAPP"/>
    <property type="match status" value="1"/>
</dbReference>
<keyword evidence="4" id="KW-1185">Reference proteome</keyword>
<dbReference type="OrthoDB" id="941624at2759"/>
<dbReference type="GO" id="GO:0030008">
    <property type="term" value="C:TRAPP complex"/>
    <property type="evidence" value="ECO:0007669"/>
    <property type="project" value="TreeGrafter"/>
</dbReference>
<evidence type="ECO:0008006" key="5">
    <source>
        <dbReference type="Google" id="ProtNLM"/>
    </source>
</evidence>
<dbReference type="PANTHER" id="PTHR12817">
    <property type="entry name" value="TRAFFICKING PROTEIN PARTICLE COMPLEX SUBUNIT 6B"/>
    <property type="match status" value="1"/>
</dbReference>
<evidence type="ECO:0000313" key="3">
    <source>
        <dbReference type="EMBL" id="PGH14431.1"/>
    </source>
</evidence>
<dbReference type="InterPro" id="IPR007194">
    <property type="entry name" value="TRAPP_component"/>
</dbReference>
<comment type="caution">
    <text evidence="3">The sequence shown here is derived from an EMBL/GenBank/DDBJ whole genome shotgun (WGS) entry which is preliminary data.</text>
</comment>
<dbReference type="Proteomes" id="UP000223968">
    <property type="component" value="Unassembled WGS sequence"/>
</dbReference>
<dbReference type="AlphaFoldDB" id="A0A2B7Y080"/>
<comment type="similarity">
    <text evidence="1">Belongs to the TRAPP small subunits family. BET3 subfamily.</text>
</comment>
<dbReference type="STRING" id="1447875.A0A2B7Y080"/>
<dbReference type="PANTHER" id="PTHR12817:SF0">
    <property type="entry name" value="GEO08327P1"/>
    <property type="match status" value="1"/>
</dbReference>
<dbReference type="EMBL" id="PDNB01000035">
    <property type="protein sequence ID" value="PGH14431.1"/>
    <property type="molecule type" value="Genomic_DNA"/>
</dbReference>
<name>A0A2B7Y080_9EURO</name>
<dbReference type="InterPro" id="IPR024096">
    <property type="entry name" value="NO_sig/Golgi_transp_ligand-bd"/>
</dbReference>
<gene>
    <name evidence="3" type="ORF">AJ79_03074</name>
</gene>
<dbReference type="Gene3D" id="3.30.1380.20">
    <property type="entry name" value="Trafficking protein particle complex subunit 3"/>
    <property type="match status" value="1"/>
</dbReference>
<sequence length="213" mass="24009">MSFDTPLPTFNASDPHARFLSASCLDLLLIELVPMAERLAEELSGVEGKLDEEEHREATFYRLETLGFRVGQGLAERFSRDRPRFTDNLDVIKFLCKDFWTILFRKQIDNLKTNHRGVYVLTDNTFRPFTRMSMSNRTEAVTRAQSYLWFPCGVIRGGLANLGINATVQAESADLPGATFQIKTIQQPSIQPQPQAQAQQAQTQVQSPQAVVS</sequence>
<evidence type="ECO:0000256" key="1">
    <source>
        <dbReference type="ARBA" id="ARBA00006218"/>
    </source>
</evidence>
<reference evidence="3 4" key="1">
    <citation type="submission" date="2017-10" db="EMBL/GenBank/DDBJ databases">
        <title>Comparative genomics in systemic dimorphic fungi from Ajellomycetaceae.</title>
        <authorList>
            <person name="Munoz J.F."/>
            <person name="Mcewen J.G."/>
            <person name="Clay O.K."/>
            <person name="Cuomo C.A."/>
        </authorList>
    </citation>
    <scope>NUCLEOTIDE SEQUENCE [LARGE SCALE GENOMIC DNA]</scope>
    <source>
        <strain evidence="3 4">UAMH5409</strain>
    </source>
</reference>
<dbReference type="GO" id="GO:0006888">
    <property type="term" value="P:endoplasmic reticulum to Golgi vesicle-mediated transport"/>
    <property type="evidence" value="ECO:0007669"/>
    <property type="project" value="TreeGrafter"/>
</dbReference>
<accession>A0A2B7Y080</accession>
<feature type="region of interest" description="Disordered" evidence="2">
    <location>
        <begin position="187"/>
        <end position="213"/>
    </location>
</feature>
<dbReference type="GO" id="GO:0005802">
    <property type="term" value="C:trans-Golgi network"/>
    <property type="evidence" value="ECO:0007669"/>
    <property type="project" value="TreeGrafter"/>
</dbReference>
<dbReference type="GO" id="GO:0005801">
    <property type="term" value="C:cis-Golgi network"/>
    <property type="evidence" value="ECO:0007669"/>
    <property type="project" value="TreeGrafter"/>
</dbReference>
<evidence type="ECO:0000313" key="4">
    <source>
        <dbReference type="Proteomes" id="UP000223968"/>
    </source>
</evidence>
<dbReference type="FunFam" id="3.30.1380.20:FF:000020">
    <property type="entry name" value="Trafficking protein particle complex subunit 6B"/>
    <property type="match status" value="1"/>
</dbReference>
<protein>
    <recommendedName>
        <fullName evidence="5">Trafficking protein particle complex subunit 6B</fullName>
    </recommendedName>
</protein>
<proteinExistence type="inferred from homology"/>
<evidence type="ECO:0000256" key="2">
    <source>
        <dbReference type="SAM" id="MobiDB-lite"/>
    </source>
</evidence>
<organism evidence="3 4">
    <name type="scientific">Helicocarpus griseus UAMH5409</name>
    <dbReference type="NCBI Taxonomy" id="1447875"/>
    <lineage>
        <taxon>Eukaryota</taxon>
        <taxon>Fungi</taxon>
        <taxon>Dikarya</taxon>
        <taxon>Ascomycota</taxon>
        <taxon>Pezizomycotina</taxon>
        <taxon>Eurotiomycetes</taxon>
        <taxon>Eurotiomycetidae</taxon>
        <taxon>Onygenales</taxon>
        <taxon>Ajellomycetaceae</taxon>
        <taxon>Helicocarpus</taxon>
    </lineage>
</organism>
<dbReference type="InterPro" id="IPR037992">
    <property type="entry name" value="TRAPPC6/Trs33"/>
</dbReference>
<dbReference type="CDD" id="cd14944">
    <property type="entry name" value="TRAPPC6A_Trs33"/>
    <property type="match status" value="1"/>
</dbReference>
<dbReference type="SUPFAM" id="SSF111126">
    <property type="entry name" value="Ligand-binding domain in the NO signalling and Golgi transport"/>
    <property type="match status" value="1"/>
</dbReference>